<dbReference type="Proteomes" id="UP001214628">
    <property type="component" value="Chromosome 1"/>
</dbReference>
<dbReference type="Gene3D" id="1.10.1040.10">
    <property type="entry name" value="N-(1-d-carboxylethyl)-l-norvaline Dehydrogenase, domain 2"/>
    <property type="match status" value="1"/>
</dbReference>
<name>A0AAF0JCU2_9BASI</name>
<proteinExistence type="predicted"/>
<protein>
    <submittedName>
        <fullName evidence="3">2-dehydropantoate 2-reductase</fullName>
        <ecNumber evidence="3">1.1.1.169</ecNumber>
    </submittedName>
</protein>
<dbReference type="SUPFAM" id="SSF48179">
    <property type="entry name" value="6-phosphogluconate dehydrogenase C-terminal domain-like"/>
    <property type="match status" value="1"/>
</dbReference>
<feature type="domain" description="Ketopantoate reductase C-terminal" evidence="2">
    <location>
        <begin position="203"/>
        <end position="352"/>
    </location>
</feature>
<dbReference type="InterPro" id="IPR013328">
    <property type="entry name" value="6PGD_dom2"/>
</dbReference>
<dbReference type="AlphaFoldDB" id="A0AAF0JCU2"/>
<keyword evidence="4" id="KW-1185">Reference proteome</keyword>
<dbReference type="GO" id="GO:0008677">
    <property type="term" value="F:2-dehydropantoate 2-reductase activity"/>
    <property type="evidence" value="ECO:0007669"/>
    <property type="project" value="UniProtKB-EC"/>
</dbReference>
<dbReference type="SUPFAM" id="SSF51735">
    <property type="entry name" value="NAD(P)-binding Rossmann-fold domains"/>
    <property type="match status" value="1"/>
</dbReference>
<reference evidence="3" key="1">
    <citation type="submission" date="2023-02" db="EMBL/GenBank/DDBJ databases">
        <title>Mating type loci evolution in Malassezia.</title>
        <authorList>
            <person name="Coelho M.A."/>
        </authorList>
    </citation>
    <scope>NUCLEOTIDE SEQUENCE</scope>
    <source>
        <strain evidence="3">CBS 14136</strain>
    </source>
</reference>
<accession>A0AAF0JCU2</accession>
<keyword evidence="3" id="KW-0560">Oxidoreductase</keyword>
<evidence type="ECO:0000259" key="2">
    <source>
        <dbReference type="Pfam" id="PF08546"/>
    </source>
</evidence>
<organism evidence="3 4">
    <name type="scientific">Malassezia psittaci</name>
    <dbReference type="NCBI Taxonomy" id="1821823"/>
    <lineage>
        <taxon>Eukaryota</taxon>
        <taxon>Fungi</taxon>
        <taxon>Dikarya</taxon>
        <taxon>Basidiomycota</taxon>
        <taxon>Ustilaginomycotina</taxon>
        <taxon>Malasseziomycetes</taxon>
        <taxon>Malasseziales</taxon>
        <taxon>Malasseziaceae</taxon>
        <taxon>Malassezia</taxon>
    </lineage>
</organism>
<dbReference type="InterPro" id="IPR013752">
    <property type="entry name" value="KPA_reductase"/>
</dbReference>
<evidence type="ECO:0000259" key="1">
    <source>
        <dbReference type="Pfam" id="PF02558"/>
    </source>
</evidence>
<dbReference type="InterPro" id="IPR013332">
    <property type="entry name" value="KPR_N"/>
</dbReference>
<dbReference type="PANTHER" id="PTHR21708">
    <property type="entry name" value="PROBABLE 2-DEHYDROPANTOATE 2-REDUCTASE"/>
    <property type="match status" value="1"/>
</dbReference>
<evidence type="ECO:0000313" key="4">
    <source>
        <dbReference type="Proteomes" id="UP001214628"/>
    </source>
</evidence>
<evidence type="ECO:0000313" key="3">
    <source>
        <dbReference type="EMBL" id="WFD41730.1"/>
    </source>
</evidence>
<dbReference type="Gene3D" id="3.40.50.720">
    <property type="entry name" value="NAD(P)-binding Rossmann-like Domain"/>
    <property type="match status" value="1"/>
</dbReference>
<gene>
    <name evidence="3" type="ORF">MPSI1_000366</name>
</gene>
<dbReference type="InterPro" id="IPR051402">
    <property type="entry name" value="KPR-Related"/>
</dbReference>
<dbReference type="EC" id="1.1.1.169" evidence="3"/>
<dbReference type="PANTHER" id="PTHR21708:SF43">
    <property type="entry name" value="KETOPANTOATE REDUCTASE C-TERMINAL DOMAIN-CONTAINING PROTEIN"/>
    <property type="match status" value="1"/>
</dbReference>
<feature type="domain" description="Ketopantoate reductase N-terminal" evidence="1">
    <location>
        <begin position="9"/>
        <end position="169"/>
    </location>
</feature>
<dbReference type="InterPro" id="IPR036291">
    <property type="entry name" value="NAD(P)-bd_dom_sf"/>
</dbReference>
<dbReference type="InterPro" id="IPR008927">
    <property type="entry name" value="6-PGluconate_DH-like_C_sf"/>
</dbReference>
<dbReference type="GO" id="GO:0005737">
    <property type="term" value="C:cytoplasm"/>
    <property type="evidence" value="ECO:0007669"/>
    <property type="project" value="TreeGrafter"/>
</dbReference>
<sequence length="394" mass="43031">MSEARQRNVLLIGFGAVGTLYAYLLQRGGARVTAVCRSNRAVVKEHGIHVFSAKYGTQKNWRPDEVISSADELKDTAYDSVPDVRPSSDTIRPFLQKIRTMNASHLPLIVLIQNGVDTENEVYESLVQCEPPLASGVVGGLSWVGVTLLGEGSRIEHGSLERLKIGLFPPPLNDDPSDDIQAAFDRLVKLLADGGSDVQGTKDIEAIRWSKVLWNISWGGLCVMARQPVAAMLQAETLPYTCGVVHGIMLELLAIARANGIGEDRLPAASVDEVYSMTLGNSYAKIRVSKHPDQFFETSGGKALSDDFKPSILVDLERKKPMELHTIFGPLLRRARETNVATPRLDLIVAALVPSQLEFVKQEKGIKASEKDTEQIYDANPALNFTGGAPVLDF</sequence>
<dbReference type="Pfam" id="PF08546">
    <property type="entry name" value="ApbA_C"/>
    <property type="match status" value="1"/>
</dbReference>
<dbReference type="Pfam" id="PF02558">
    <property type="entry name" value="ApbA"/>
    <property type="match status" value="1"/>
</dbReference>
<dbReference type="EMBL" id="CP118375">
    <property type="protein sequence ID" value="WFD41730.1"/>
    <property type="molecule type" value="Genomic_DNA"/>
</dbReference>